<protein>
    <submittedName>
        <fullName evidence="1">Uncharacterized protein</fullName>
    </submittedName>
</protein>
<dbReference type="EMBL" id="JAHRHJ020000002">
    <property type="protein sequence ID" value="KAH9325388.1"/>
    <property type="molecule type" value="Genomic_DNA"/>
</dbReference>
<evidence type="ECO:0000313" key="2">
    <source>
        <dbReference type="Proteomes" id="UP000824469"/>
    </source>
</evidence>
<reference evidence="1 2" key="1">
    <citation type="journal article" date="2021" name="Nat. Plants">
        <title>The Taxus genome provides insights into paclitaxel biosynthesis.</title>
        <authorList>
            <person name="Xiong X."/>
            <person name="Gou J."/>
            <person name="Liao Q."/>
            <person name="Li Y."/>
            <person name="Zhou Q."/>
            <person name="Bi G."/>
            <person name="Li C."/>
            <person name="Du R."/>
            <person name="Wang X."/>
            <person name="Sun T."/>
            <person name="Guo L."/>
            <person name="Liang H."/>
            <person name="Lu P."/>
            <person name="Wu Y."/>
            <person name="Zhang Z."/>
            <person name="Ro D.K."/>
            <person name="Shang Y."/>
            <person name="Huang S."/>
            <person name="Yan J."/>
        </authorList>
    </citation>
    <scope>NUCLEOTIDE SEQUENCE [LARGE SCALE GENOMIC DNA]</scope>
    <source>
        <strain evidence="1">Ta-2019</strain>
    </source>
</reference>
<dbReference type="AlphaFoldDB" id="A0AA38GNI0"/>
<proteinExistence type="predicted"/>
<dbReference type="Proteomes" id="UP000824469">
    <property type="component" value="Unassembled WGS sequence"/>
</dbReference>
<gene>
    <name evidence="1" type="ORF">KI387_005566</name>
</gene>
<name>A0AA38GNI0_TAXCH</name>
<comment type="caution">
    <text evidence="1">The sequence shown here is derived from an EMBL/GenBank/DDBJ whole genome shotgun (WGS) entry which is preliminary data.</text>
</comment>
<sequence length="77" mass="8388">EFDFAVVANPKKSNLGPDSLSSINSRDDVQIIGETMSNAQLVKLNHMPTDLEDIGVFLGTGLALEGNNYLVIRYASY</sequence>
<feature type="non-terminal residue" evidence="1">
    <location>
        <position position="1"/>
    </location>
</feature>
<keyword evidence="2" id="KW-1185">Reference proteome</keyword>
<organism evidence="1 2">
    <name type="scientific">Taxus chinensis</name>
    <name type="common">Chinese yew</name>
    <name type="synonym">Taxus wallichiana var. chinensis</name>
    <dbReference type="NCBI Taxonomy" id="29808"/>
    <lineage>
        <taxon>Eukaryota</taxon>
        <taxon>Viridiplantae</taxon>
        <taxon>Streptophyta</taxon>
        <taxon>Embryophyta</taxon>
        <taxon>Tracheophyta</taxon>
        <taxon>Spermatophyta</taxon>
        <taxon>Pinopsida</taxon>
        <taxon>Pinidae</taxon>
        <taxon>Conifers II</taxon>
        <taxon>Cupressales</taxon>
        <taxon>Taxaceae</taxon>
        <taxon>Taxus</taxon>
    </lineage>
</organism>
<accession>A0AA38GNI0</accession>
<evidence type="ECO:0000313" key="1">
    <source>
        <dbReference type="EMBL" id="KAH9325388.1"/>
    </source>
</evidence>